<feature type="region of interest" description="Disordered" evidence="4">
    <location>
        <begin position="431"/>
        <end position="463"/>
    </location>
</feature>
<protein>
    <recommendedName>
        <fullName evidence="5">Protein kinase domain-containing protein</fullName>
    </recommendedName>
</protein>
<dbReference type="PROSITE" id="PS50011">
    <property type="entry name" value="PROTEIN_KINASE_DOM"/>
    <property type="match status" value="1"/>
</dbReference>
<feature type="compositionally biased region" description="Low complexity" evidence="4">
    <location>
        <begin position="692"/>
        <end position="701"/>
    </location>
</feature>
<dbReference type="GO" id="GO:0005524">
    <property type="term" value="F:ATP binding"/>
    <property type="evidence" value="ECO:0007669"/>
    <property type="project" value="UniProtKB-UniRule"/>
</dbReference>
<feature type="compositionally biased region" description="Basic and acidic residues" evidence="4">
    <location>
        <begin position="703"/>
        <end position="712"/>
    </location>
</feature>
<sequence>MLDTTSVTPPRAPKQGNSNRTHLTRWEKEKAAAGSADAFDHPNDPKFIGPWIIGETIGKGASGRVKIARHRLTGMFAAVKILPYGLWNISSSKKAEKHRVSVEREIVLMKLMEHPNIMRLYDVWEGKGNLYLILEWIEGGELFDLIVDRGCLPHAQALTYFKQLIYGLSYCHAFSIAHRDLKPENILIHGSNSHYVKIADWGMAAFQTPYAHLETSCGSPHYASPEVIRGEQYDGAKADIWSVGVVLYALLAGRLPFDDPDVPRLLGKVRSGRFVIPSRIHADVADLIRRMLVVDPEERISMADILEHPFLKHDTPGIYYIPPPSISNLELALKTEKDIDPDIFISLRILYGKHATGDAIRKDLFSRKPTRAKAFYFLLLKFRDRRNDDLDINDLQLDQGKDDNDIFGPLTDLRPYQPSRARIFTFQTLSSPALPSSSQQCPPRYHHTRTKSSPPYHSSPPFLQSRLPVMINRHTKPSQYKVQDISTKSNDHSSEATLVASRVLDSAAPTHATRVEKRVKKEKPVTSSQPDDNISVRPRPRRRESAPDPPRTGITVDFSNRHSPQQKTTATATRRIANKKISQVRALSACESSLHEPFVPLKAPRLRHPEAQLEMEELVKRMNALCLRDAERTRRRNQVSPAEHSPTNETPDISEGKYPKAGRQERMSDEKENVAVKVLVNEFGRRVPNLFRRGSTTTGTSNDDSKRSRTDRSLIKRLKFPDFENSWISANTTSDGPISSVHSESSPTPSTSKHEVKRLLNRLGTNVAEDLFNGNILKCKLDDDAEKVGFTLPRRYIKFRVEFHAHKRLGASEYSVNTNGYRLSTSRQSGFTSTITFIPEKGSLSSFKAVCEKIQDEWRFNVPSIVDPDVEMGRVRSNDITTMEGECDFMIVEH</sequence>
<name>A0AAV5AGK1_9AGAM</name>
<dbReference type="InterPro" id="IPR000719">
    <property type="entry name" value="Prot_kinase_dom"/>
</dbReference>
<dbReference type="Gene3D" id="1.10.510.10">
    <property type="entry name" value="Transferase(Phosphotransferase) domain 1"/>
    <property type="match status" value="1"/>
</dbReference>
<dbReference type="Proteomes" id="UP001050691">
    <property type="component" value="Unassembled WGS sequence"/>
</dbReference>
<dbReference type="FunFam" id="1.10.510.10:FF:000571">
    <property type="entry name" value="Maternal embryonic leucine zipper kinase"/>
    <property type="match status" value="1"/>
</dbReference>
<organism evidence="6 7">
    <name type="scientific">Clathrus columnatus</name>
    <dbReference type="NCBI Taxonomy" id="1419009"/>
    <lineage>
        <taxon>Eukaryota</taxon>
        <taxon>Fungi</taxon>
        <taxon>Dikarya</taxon>
        <taxon>Basidiomycota</taxon>
        <taxon>Agaricomycotina</taxon>
        <taxon>Agaricomycetes</taxon>
        <taxon>Phallomycetidae</taxon>
        <taxon>Phallales</taxon>
        <taxon>Clathraceae</taxon>
        <taxon>Clathrus</taxon>
    </lineage>
</organism>
<keyword evidence="2 3" id="KW-0067">ATP-binding</keyword>
<evidence type="ECO:0000256" key="4">
    <source>
        <dbReference type="SAM" id="MobiDB-lite"/>
    </source>
</evidence>
<feature type="region of interest" description="Disordered" evidence="4">
    <location>
        <begin position="1"/>
        <end position="22"/>
    </location>
</feature>
<evidence type="ECO:0000256" key="1">
    <source>
        <dbReference type="ARBA" id="ARBA00022741"/>
    </source>
</evidence>
<dbReference type="InterPro" id="IPR017441">
    <property type="entry name" value="Protein_kinase_ATP_BS"/>
</dbReference>
<evidence type="ECO:0000256" key="3">
    <source>
        <dbReference type="PROSITE-ProRule" id="PRU10141"/>
    </source>
</evidence>
<evidence type="ECO:0000313" key="6">
    <source>
        <dbReference type="EMBL" id="GJJ13769.1"/>
    </source>
</evidence>
<dbReference type="GO" id="GO:0005737">
    <property type="term" value="C:cytoplasm"/>
    <property type="evidence" value="ECO:0007669"/>
    <property type="project" value="TreeGrafter"/>
</dbReference>
<gene>
    <name evidence="6" type="ORF">Clacol_008025</name>
</gene>
<feature type="compositionally biased region" description="Low complexity" evidence="4">
    <location>
        <begin position="431"/>
        <end position="443"/>
    </location>
</feature>
<dbReference type="Pfam" id="PF00069">
    <property type="entry name" value="Pkinase"/>
    <property type="match status" value="1"/>
</dbReference>
<evidence type="ECO:0000256" key="2">
    <source>
        <dbReference type="ARBA" id="ARBA00022840"/>
    </source>
</evidence>
<keyword evidence="7" id="KW-1185">Reference proteome</keyword>
<accession>A0AAV5AGK1</accession>
<dbReference type="GO" id="GO:0035556">
    <property type="term" value="P:intracellular signal transduction"/>
    <property type="evidence" value="ECO:0007669"/>
    <property type="project" value="TreeGrafter"/>
</dbReference>
<dbReference type="SMART" id="SM00220">
    <property type="entry name" value="S_TKc"/>
    <property type="match status" value="1"/>
</dbReference>
<dbReference type="PANTHER" id="PTHR24346">
    <property type="entry name" value="MAP/MICROTUBULE AFFINITY-REGULATING KINASE"/>
    <property type="match status" value="1"/>
</dbReference>
<feature type="region of interest" description="Disordered" evidence="4">
    <location>
        <begin position="632"/>
        <end position="672"/>
    </location>
</feature>
<dbReference type="SUPFAM" id="SSF56112">
    <property type="entry name" value="Protein kinase-like (PK-like)"/>
    <property type="match status" value="1"/>
</dbReference>
<feature type="region of interest" description="Disordered" evidence="4">
    <location>
        <begin position="731"/>
        <end position="755"/>
    </location>
</feature>
<feature type="region of interest" description="Disordered" evidence="4">
    <location>
        <begin position="501"/>
        <end position="576"/>
    </location>
</feature>
<comment type="caution">
    <text evidence="6">The sequence shown here is derived from an EMBL/GenBank/DDBJ whole genome shotgun (WGS) entry which is preliminary data.</text>
</comment>
<evidence type="ECO:0000259" key="5">
    <source>
        <dbReference type="PROSITE" id="PS50011"/>
    </source>
</evidence>
<dbReference type="PROSITE" id="PS00108">
    <property type="entry name" value="PROTEIN_KINASE_ST"/>
    <property type="match status" value="1"/>
</dbReference>
<proteinExistence type="predicted"/>
<dbReference type="InterPro" id="IPR011009">
    <property type="entry name" value="Kinase-like_dom_sf"/>
</dbReference>
<feature type="compositionally biased region" description="Basic and acidic residues" evidence="4">
    <location>
        <begin position="654"/>
        <end position="672"/>
    </location>
</feature>
<feature type="region of interest" description="Disordered" evidence="4">
    <location>
        <begin position="690"/>
        <end position="712"/>
    </location>
</feature>
<reference evidence="6" key="1">
    <citation type="submission" date="2021-10" db="EMBL/GenBank/DDBJ databases">
        <title>De novo Genome Assembly of Clathrus columnatus (Basidiomycota, Fungi) Using Illumina and Nanopore Sequence Data.</title>
        <authorList>
            <person name="Ogiso-Tanaka E."/>
            <person name="Itagaki H."/>
            <person name="Hosoya T."/>
            <person name="Hosaka K."/>
        </authorList>
    </citation>
    <scope>NUCLEOTIDE SEQUENCE</scope>
    <source>
        <strain evidence="6">MO-923</strain>
    </source>
</reference>
<dbReference type="PANTHER" id="PTHR24346:SF110">
    <property type="entry name" value="NON-SPECIFIC SERINE_THREONINE PROTEIN KINASE"/>
    <property type="match status" value="1"/>
</dbReference>
<keyword evidence="1 3" id="KW-0547">Nucleotide-binding</keyword>
<dbReference type="InterPro" id="IPR008271">
    <property type="entry name" value="Ser/Thr_kinase_AS"/>
</dbReference>
<dbReference type="GO" id="GO:0004674">
    <property type="term" value="F:protein serine/threonine kinase activity"/>
    <property type="evidence" value="ECO:0007669"/>
    <property type="project" value="TreeGrafter"/>
</dbReference>
<feature type="domain" description="Protein kinase" evidence="5">
    <location>
        <begin position="51"/>
        <end position="311"/>
    </location>
</feature>
<dbReference type="PROSITE" id="PS00107">
    <property type="entry name" value="PROTEIN_KINASE_ATP"/>
    <property type="match status" value="1"/>
</dbReference>
<feature type="binding site" evidence="3">
    <location>
        <position position="80"/>
    </location>
    <ligand>
        <name>ATP</name>
        <dbReference type="ChEBI" id="CHEBI:30616"/>
    </ligand>
</feature>
<dbReference type="AlphaFoldDB" id="A0AAV5AGK1"/>
<evidence type="ECO:0000313" key="7">
    <source>
        <dbReference type="Proteomes" id="UP001050691"/>
    </source>
</evidence>
<feature type="compositionally biased region" description="Polar residues" evidence="4">
    <location>
        <begin position="557"/>
        <end position="572"/>
    </location>
</feature>
<feature type="compositionally biased region" description="Low complexity" evidence="4">
    <location>
        <begin position="739"/>
        <end position="751"/>
    </location>
</feature>
<dbReference type="EMBL" id="BPWL01000009">
    <property type="protein sequence ID" value="GJJ13769.1"/>
    <property type="molecule type" value="Genomic_DNA"/>
</dbReference>